<gene>
    <name evidence="7" type="ORF">M501DRAFT_1015132</name>
</gene>
<evidence type="ECO:0000256" key="2">
    <source>
        <dbReference type="ARBA" id="ARBA00022448"/>
    </source>
</evidence>
<feature type="compositionally biased region" description="Acidic residues" evidence="5">
    <location>
        <begin position="1378"/>
        <end position="1388"/>
    </location>
</feature>
<dbReference type="GO" id="GO:0005886">
    <property type="term" value="C:plasma membrane"/>
    <property type="evidence" value="ECO:0007669"/>
    <property type="project" value="TreeGrafter"/>
</dbReference>
<evidence type="ECO:0000313" key="8">
    <source>
        <dbReference type="Proteomes" id="UP000799429"/>
    </source>
</evidence>
<dbReference type="InterPro" id="IPR037239">
    <property type="entry name" value="OSBP_sf"/>
</dbReference>
<dbReference type="GO" id="GO:0030011">
    <property type="term" value="P:maintenance of cell polarity"/>
    <property type="evidence" value="ECO:0007669"/>
    <property type="project" value="TreeGrafter"/>
</dbReference>
<feature type="region of interest" description="Disordered" evidence="5">
    <location>
        <begin position="1265"/>
        <end position="1286"/>
    </location>
</feature>
<dbReference type="Pfam" id="PF06985">
    <property type="entry name" value="HET"/>
    <property type="match status" value="1"/>
</dbReference>
<dbReference type="FunFam" id="2.40.160.120:FF:000001">
    <property type="entry name" value="Oxysterol-binding protein"/>
    <property type="match status" value="1"/>
</dbReference>
<dbReference type="GO" id="GO:0035621">
    <property type="term" value="P:ER to Golgi ceramide transport"/>
    <property type="evidence" value="ECO:0007669"/>
    <property type="project" value="TreeGrafter"/>
</dbReference>
<dbReference type="Pfam" id="PF01237">
    <property type="entry name" value="Oxysterol_BP"/>
    <property type="match status" value="1"/>
</dbReference>
<dbReference type="GO" id="GO:0034727">
    <property type="term" value="P:piecemeal microautophagy of the nucleus"/>
    <property type="evidence" value="ECO:0007669"/>
    <property type="project" value="TreeGrafter"/>
</dbReference>
<dbReference type="GO" id="GO:0032541">
    <property type="term" value="C:cortical endoplasmic reticulum"/>
    <property type="evidence" value="ECO:0007669"/>
    <property type="project" value="TreeGrafter"/>
</dbReference>
<comment type="similarity">
    <text evidence="1">Belongs to the OSBP family.</text>
</comment>
<dbReference type="Gene3D" id="3.30.70.3490">
    <property type="match status" value="1"/>
</dbReference>
<feature type="region of interest" description="Disordered" evidence="5">
    <location>
        <begin position="1190"/>
        <end position="1223"/>
    </location>
</feature>
<reference evidence="7" key="1">
    <citation type="journal article" date="2020" name="Stud. Mycol.">
        <title>101 Dothideomycetes genomes: a test case for predicting lifestyles and emergence of pathogens.</title>
        <authorList>
            <person name="Haridas S."/>
            <person name="Albert R."/>
            <person name="Binder M."/>
            <person name="Bloem J."/>
            <person name="Labutti K."/>
            <person name="Salamov A."/>
            <person name="Andreopoulos B."/>
            <person name="Baker S."/>
            <person name="Barry K."/>
            <person name="Bills G."/>
            <person name="Bluhm B."/>
            <person name="Cannon C."/>
            <person name="Castanera R."/>
            <person name="Culley D."/>
            <person name="Daum C."/>
            <person name="Ezra D."/>
            <person name="Gonzalez J."/>
            <person name="Henrissat B."/>
            <person name="Kuo A."/>
            <person name="Liang C."/>
            <person name="Lipzen A."/>
            <person name="Lutzoni F."/>
            <person name="Magnuson J."/>
            <person name="Mondo S."/>
            <person name="Nolan M."/>
            <person name="Ohm R."/>
            <person name="Pangilinan J."/>
            <person name="Park H.-J."/>
            <person name="Ramirez L."/>
            <person name="Alfaro M."/>
            <person name="Sun H."/>
            <person name="Tritt A."/>
            <person name="Yoshinaga Y."/>
            <person name="Zwiers L.-H."/>
            <person name="Turgeon B."/>
            <person name="Goodwin S."/>
            <person name="Spatafora J."/>
            <person name="Crous P."/>
            <person name="Grigoriev I."/>
        </authorList>
    </citation>
    <scope>NUCLEOTIDE SEQUENCE</scope>
    <source>
        <strain evidence="7">CBS 101060</strain>
    </source>
</reference>
<dbReference type="GO" id="GO:0005829">
    <property type="term" value="C:cytosol"/>
    <property type="evidence" value="ECO:0007669"/>
    <property type="project" value="TreeGrafter"/>
</dbReference>
<proteinExistence type="inferred from homology"/>
<dbReference type="PROSITE" id="PS50003">
    <property type="entry name" value="PH_DOMAIN"/>
    <property type="match status" value="1"/>
</dbReference>
<evidence type="ECO:0000256" key="3">
    <source>
        <dbReference type="ARBA" id="ARBA00023055"/>
    </source>
</evidence>
<dbReference type="Gene3D" id="2.40.160.120">
    <property type="match status" value="1"/>
</dbReference>
<dbReference type="Pfam" id="PF15409">
    <property type="entry name" value="PH_8"/>
    <property type="match status" value="1"/>
</dbReference>
<evidence type="ECO:0000256" key="1">
    <source>
        <dbReference type="ARBA" id="ARBA00008842"/>
    </source>
</evidence>
<dbReference type="InterPro" id="IPR000648">
    <property type="entry name" value="Oxysterol-bd"/>
</dbReference>
<dbReference type="SUPFAM" id="SSF50729">
    <property type="entry name" value="PH domain-like"/>
    <property type="match status" value="1"/>
</dbReference>
<feature type="compositionally biased region" description="Basic and acidic residues" evidence="5">
    <location>
        <begin position="1361"/>
        <end position="1377"/>
    </location>
</feature>
<dbReference type="OrthoDB" id="1854502at2759"/>
<evidence type="ECO:0000256" key="4">
    <source>
        <dbReference type="ARBA" id="ARBA00023121"/>
    </source>
</evidence>
<dbReference type="SMART" id="SM00233">
    <property type="entry name" value="PH"/>
    <property type="match status" value="1"/>
</dbReference>
<protein>
    <recommendedName>
        <fullName evidence="6">PH domain-containing protein</fullName>
    </recommendedName>
</protein>
<organism evidence="7 8">
    <name type="scientific">Patellaria atrata CBS 101060</name>
    <dbReference type="NCBI Taxonomy" id="1346257"/>
    <lineage>
        <taxon>Eukaryota</taxon>
        <taxon>Fungi</taxon>
        <taxon>Dikarya</taxon>
        <taxon>Ascomycota</taxon>
        <taxon>Pezizomycotina</taxon>
        <taxon>Dothideomycetes</taxon>
        <taxon>Dothideomycetes incertae sedis</taxon>
        <taxon>Patellariales</taxon>
        <taxon>Patellariaceae</taxon>
        <taxon>Patellaria</taxon>
    </lineage>
</organism>
<feature type="domain" description="PH" evidence="6">
    <location>
        <begin position="1043"/>
        <end position="1137"/>
    </location>
</feature>
<dbReference type="EMBL" id="MU006093">
    <property type="protein sequence ID" value="KAF2840050.1"/>
    <property type="molecule type" value="Genomic_DNA"/>
</dbReference>
<comment type="caution">
    <text evidence="7">The sequence shown here is derived from an EMBL/GenBank/DDBJ whole genome shotgun (WGS) entry which is preliminary data.</text>
</comment>
<dbReference type="PANTHER" id="PTHR10972">
    <property type="entry name" value="OXYSTEROL-BINDING PROTEIN-RELATED"/>
    <property type="match status" value="1"/>
</dbReference>
<dbReference type="GO" id="GO:0006897">
    <property type="term" value="P:endocytosis"/>
    <property type="evidence" value="ECO:0007669"/>
    <property type="project" value="TreeGrafter"/>
</dbReference>
<feature type="region of interest" description="Disordered" evidence="5">
    <location>
        <begin position="1318"/>
        <end position="1390"/>
    </location>
</feature>
<dbReference type="InterPro" id="IPR010730">
    <property type="entry name" value="HET"/>
</dbReference>
<dbReference type="SUPFAM" id="SSF144000">
    <property type="entry name" value="Oxysterol-binding protein-like"/>
    <property type="match status" value="1"/>
</dbReference>
<feature type="region of interest" description="Disordered" evidence="5">
    <location>
        <begin position="884"/>
        <end position="909"/>
    </location>
</feature>
<dbReference type="Proteomes" id="UP000799429">
    <property type="component" value="Unassembled WGS sequence"/>
</dbReference>
<dbReference type="GO" id="GO:0032934">
    <property type="term" value="F:sterol binding"/>
    <property type="evidence" value="ECO:0007669"/>
    <property type="project" value="TreeGrafter"/>
</dbReference>
<keyword evidence="3" id="KW-0445">Lipid transport</keyword>
<dbReference type="GO" id="GO:0097038">
    <property type="term" value="C:perinuclear endoplasmic reticulum"/>
    <property type="evidence" value="ECO:0007669"/>
    <property type="project" value="TreeGrafter"/>
</dbReference>
<name>A0A9P4SE14_9PEZI</name>
<feature type="compositionally biased region" description="Low complexity" evidence="5">
    <location>
        <begin position="1196"/>
        <end position="1219"/>
    </location>
</feature>
<sequence length="1807" mass="203086">MDLFSPSTSSTRSNFRVPYFSRVPPFDLIEDFQNFPNLHGLSISSTGRLRLDGRLSAIKVASVIQAWLFFGLIHAIAGSSFNIKDFIIVDPSQGSRPFITLQQLCKIPRRRFSARWWKKWSHCYYRAENIVKQIDQSAIGQQTPLLEINISVQLLLAFISYGRGEHFKLHYKPKAYRLDDIQGTSFRKYFRTQTLTRIWCPFQLRCWSLHSPTLVHYLLDLDRSNFPDFISHESCSENSCIANDVDIENYHVQHTTDGCTCASVVTPLDEVVDIVTRGMLPLISLDTRDPHRAEIKVVSAKASTEYIAISHVWSHGLGNLRMNSIPQCQLQQLAVNMSYMPRTRFSSLIWIDTLCIPIGNEDLRKRCIDRMGYIYAGAKAVLVLDYELQRIQSKTIRDSEVLAHIWCCAWMGRAWTLNEGCLSTVCLFQFQDAVIDLLELVSIKTPSRPDRGPIIKPNITLGRTLGSCVNYGRTSHLAWLCATELQLDRKPTIIRFSGAASRTARSDCSDFVRVWNALVSRSTTKKEDLASIMTNLLGLSSYSILDLEPDLRLLGIIANLKIIPLSLLYNSGPKMSTLQERSNRWVPTEVSNDLLDDESLLDVKERSISIEKRPNTQLSTLCILLTEKSHLASSPLRLYEQDSNQFWDINPLQDDCMPFSPRETHYRTVFLVELDTGGEYLRGCRLQVLKQETRSGFLPPVRGIAVARTYIYTVIYADYDCAILVKRIPRNKLETLEDTIEPVHTRVVRLSGPVRIHIRSDFSQVSRDLSRRPVNFTYPMWIYATLMTLSAGLRMVHDALFVAFPSLFSFSDTENRSQIQLKDRIAKITITLDSNDEIISRTEDYLVRWVDVPAGYTISWSIQPHKRSLNFGLFKHPGTSYPSYPSSPAIDSSLPSKNDENSRPRKVSDVLKDTPSIVEKLRSKGLRLVVWLGKCEAEKYASGTYDVPDNEGGMFGLVFDNTFSKTVSKTVTLVLTIYPKNAPPSAAGRNPYTAQVLSSINTNLTSRGSPNLSVYDSTDSLPQESFFRPSKPGQAPEQSIANPTVYTGVMKKKRRKKAQGWAHRFFSLDFETSTISYYHHPHSAAVRGSIPLSLAAITINDKAHEISLDSGVDMWHLRVRDSGDFEGWKAAISRAAEGGNNRLHTDGQAQYNNSVPFNPAEEREWTIVEGLFARIVGSRDAIRRLAKDTDPKYLQPASPGLGLLKPSGSGGSATSSPTDGEADYFKETDKMANEKLPFWKRKSSSNGPSPSGIFRRSVSAQLAVPTPSSVPQLPTGGLNISKRDKRSYNSHVDENVHERCMEILRDLDSVVTDLSTLLSESKQRRQPPVSASRSSIDSDPDEEFFDASEGRCSRATSRPGHVIEIRDSETDDPKTDATTDDDDADDSSNDGVEAVIRKPHGSAVITAPKSLTPLPLDPVPRRNTVKPAHGPPPSILAFLRKNVGKDLSNIAMPVTSNEPTSLLQRAAEQLEYSELLDDAFQAGAKSPERLMIIAAFSITLFSNARSKERAIRKPFNPMLGETYELVREDKGFRFVSEKVSHRPVRLACQADHVNWTFLQSPMPLQKFWGKSAEINTDGRVRIIFHDNNEEFSFTLATSFLRNIVAGEKYVEPVGTMTVLNETTGDTAVATFKAGGMFAGRSEEVTVQSFDPSGSKLPLGLSGKWTTHLRLTKNGSDTGKTIWEAGALIDDASHRYGFTPFATALNEITPIEKDKIPITDSRLRPDQRALEDGDVDRAEALKAKLEERQRQRRRVMEEHSDVHRPRWFVRFGGDQDQEELWRAKTGPDGYWEERATGKWTNVLDVFEN</sequence>
<dbReference type="GO" id="GO:0120009">
    <property type="term" value="P:intermembrane lipid transfer"/>
    <property type="evidence" value="ECO:0007669"/>
    <property type="project" value="UniProtKB-ARBA"/>
</dbReference>
<dbReference type="SUPFAM" id="SSF101576">
    <property type="entry name" value="Supernatant protein factor (SPF), C-terminal domain"/>
    <property type="match status" value="1"/>
</dbReference>
<evidence type="ECO:0000256" key="5">
    <source>
        <dbReference type="SAM" id="MobiDB-lite"/>
    </source>
</evidence>
<keyword evidence="8" id="KW-1185">Reference proteome</keyword>
<dbReference type="PANTHER" id="PTHR10972:SF203">
    <property type="entry name" value="OXYSTEROL-BINDING PROTEIN HOMOLOG 3"/>
    <property type="match status" value="1"/>
</dbReference>
<dbReference type="InterPro" id="IPR036598">
    <property type="entry name" value="GOLD_dom_sf"/>
</dbReference>
<dbReference type="Gene3D" id="2.30.29.30">
    <property type="entry name" value="Pleckstrin-homology domain (PH domain)/Phosphotyrosine-binding domain (PTB)"/>
    <property type="match status" value="1"/>
</dbReference>
<dbReference type="GO" id="GO:0006887">
    <property type="term" value="P:exocytosis"/>
    <property type="evidence" value="ECO:0007669"/>
    <property type="project" value="TreeGrafter"/>
</dbReference>
<dbReference type="InterPro" id="IPR011993">
    <property type="entry name" value="PH-like_dom_sf"/>
</dbReference>
<dbReference type="InterPro" id="IPR041680">
    <property type="entry name" value="PH_8"/>
</dbReference>
<keyword evidence="2" id="KW-0813">Transport</keyword>
<feature type="compositionally biased region" description="Basic and acidic residues" evidence="5">
    <location>
        <begin position="897"/>
        <end position="909"/>
    </location>
</feature>
<evidence type="ECO:0000259" key="6">
    <source>
        <dbReference type="PROSITE" id="PS50003"/>
    </source>
</evidence>
<evidence type="ECO:0000313" key="7">
    <source>
        <dbReference type="EMBL" id="KAF2840050.1"/>
    </source>
</evidence>
<dbReference type="InterPro" id="IPR001849">
    <property type="entry name" value="PH_domain"/>
</dbReference>
<accession>A0A9P4SE14</accession>
<keyword evidence="4" id="KW-0446">Lipid-binding</keyword>